<evidence type="ECO:0000256" key="3">
    <source>
        <dbReference type="ARBA" id="ARBA00023163"/>
    </source>
</evidence>
<dbReference type="GO" id="GO:0003700">
    <property type="term" value="F:DNA-binding transcription factor activity"/>
    <property type="evidence" value="ECO:0007669"/>
    <property type="project" value="InterPro"/>
</dbReference>
<dbReference type="PANTHER" id="PTHR42756">
    <property type="entry name" value="TRANSCRIPTIONAL REGULATOR, MARR"/>
    <property type="match status" value="1"/>
</dbReference>
<keyword evidence="2" id="KW-0238">DNA-binding</keyword>
<keyword evidence="1" id="KW-0805">Transcription regulation</keyword>
<evidence type="ECO:0000313" key="5">
    <source>
        <dbReference type="EMBL" id="CEQ04406.1"/>
    </source>
</evidence>
<name>A0A0C7G957_PARSO</name>
<dbReference type="InterPro" id="IPR036390">
    <property type="entry name" value="WH_DNA-bd_sf"/>
</dbReference>
<proteinExistence type="predicted"/>
<dbReference type="InterPro" id="IPR000835">
    <property type="entry name" value="HTH_MarR-typ"/>
</dbReference>
<dbReference type="PROSITE" id="PS50995">
    <property type="entry name" value="HTH_MARR_2"/>
    <property type="match status" value="1"/>
</dbReference>
<dbReference type="Gene3D" id="1.10.10.10">
    <property type="entry name" value="Winged helix-like DNA-binding domain superfamily/Winged helix DNA-binding domain"/>
    <property type="match status" value="1"/>
</dbReference>
<organism evidence="5 6">
    <name type="scientific">Paraclostridium sordellii</name>
    <name type="common">Clostridium sordellii</name>
    <dbReference type="NCBI Taxonomy" id="1505"/>
    <lineage>
        <taxon>Bacteria</taxon>
        <taxon>Bacillati</taxon>
        <taxon>Bacillota</taxon>
        <taxon>Clostridia</taxon>
        <taxon>Peptostreptococcales</taxon>
        <taxon>Peptostreptococcaceae</taxon>
        <taxon>Paraclostridium</taxon>
    </lineage>
</organism>
<dbReference type="Pfam" id="PF12802">
    <property type="entry name" value="MarR_2"/>
    <property type="match status" value="1"/>
</dbReference>
<sequence>MNEIIKDIIDFVSKTFPKIHSSLYLESLKEYAANTDVNRTQLRALVFIKNNGEITMTDLCERLNIEKGSLTTMVDDLNKKGYLTRTRDSRDRRKYILNLTGEGDNIAKDFLEELGDKLENKFLELDKNDREKFMTSIKNLEDILVKEEFK</sequence>
<dbReference type="SMART" id="SM00347">
    <property type="entry name" value="HTH_MARR"/>
    <property type="match status" value="1"/>
</dbReference>
<reference evidence="6" key="1">
    <citation type="submission" date="2015-01" db="EMBL/GenBank/DDBJ databases">
        <authorList>
            <person name="Aslett M.A."/>
            <person name="De Silva N."/>
        </authorList>
    </citation>
    <scope>NUCLEOTIDE SEQUENCE [LARGE SCALE GENOMIC DNA]</scope>
    <source>
        <strain evidence="6">R28058</strain>
    </source>
</reference>
<dbReference type="OrthoDB" id="1707673at2"/>
<dbReference type="AlphaFoldDB" id="A0A0C7G957"/>
<dbReference type="PRINTS" id="PR00598">
    <property type="entry name" value="HTHMARR"/>
</dbReference>
<dbReference type="SUPFAM" id="SSF46785">
    <property type="entry name" value="Winged helix' DNA-binding domain"/>
    <property type="match status" value="1"/>
</dbReference>
<accession>A0A0C7G957</accession>
<dbReference type="RefSeq" id="WP_055342367.1">
    <property type="nucleotide sequence ID" value="NZ_CDNI01000003.1"/>
</dbReference>
<evidence type="ECO:0000256" key="2">
    <source>
        <dbReference type="ARBA" id="ARBA00023125"/>
    </source>
</evidence>
<evidence type="ECO:0000256" key="1">
    <source>
        <dbReference type="ARBA" id="ARBA00023015"/>
    </source>
</evidence>
<dbReference type="GO" id="GO:0003677">
    <property type="term" value="F:DNA binding"/>
    <property type="evidence" value="ECO:0007669"/>
    <property type="project" value="UniProtKB-KW"/>
</dbReference>
<dbReference type="Proteomes" id="UP000049127">
    <property type="component" value="Unassembled WGS sequence"/>
</dbReference>
<dbReference type="PANTHER" id="PTHR42756:SF1">
    <property type="entry name" value="TRANSCRIPTIONAL REPRESSOR OF EMRAB OPERON"/>
    <property type="match status" value="1"/>
</dbReference>
<dbReference type="EMBL" id="CEKZ01000003">
    <property type="protein sequence ID" value="CEQ04406.1"/>
    <property type="molecule type" value="Genomic_DNA"/>
</dbReference>
<protein>
    <submittedName>
        <fullName evidence="5">MarR family transcriptional regulator</fullName>
    </submittedName>
</protein>
<feature type="domain" description="HTH marR-type" evidence="4">
    <location>
        <begin position="1"/>
        <end position="142"/>
    </location>
</feature>
<evidence type="ECO:0000313" key="6">
    <source>
        <dbReference type="Proteomes" id="UP000049127"/>
    </source>
</evidence>
<dbReference type="InterPro" id="IPR036388">
    <property type="entry name" value="WH-like_DNA-bd_sf"/>
</dbReference>
<evidence type="ECO:0000259" key="4">
    <source>
        <dbReference type="PROSITE" id="PS50995"/>
    </source>
</evidence>
<gene>
    <name evidence="5" type="primary">yusO_2</name>
    <name evidence="5" type="ORF">R28058_21391</name>
</gene>
<keyword evidence="3" id="KW-0804">Transcription</keyword>